<dbReference type="EMBL" id="CP024932">
    <property type="protein sequence ID" value="ATZ09575.1"/>
    <property type="molecule type" value="Genomic_DNA"/>
</dbReference>
<keyword evidence="2" id="KW-0472">Membrane</keyword>
<feature type="domain" description="Putative host cell surface-exposed lipoprotein Ltp-like HTH region" evidence="3">
    <location>
        <begin position="176"/>
        <end position="223"/>
    </location>
</feature>
<evidence type="ECO:0000313" key="5">
    <source>
        <dbReference type="EMBL" id="GEA43012.1"/>
    </source>
</evidence>
<dbReference type="EMBL" id="CP068158">
    <property type="protein sequence ID" value="QQU77732.1"/>
    <property type="molecule type" value="Genomic_DNA"/>
</dbReference>
<dbReference type="Proteomes" id="UP000231994">
    <property type="component" value="Chromosome"/>
</dbReference>
<dbReference type="Gene3D" id="1.10.10.10">
    <property type="entry name" value="Winged helix-like DNA-binding domain superfamily/Winged helix DNA-binding domain"/>
    <property type="match status" value="3"/>
</dbReference>
<dbReference type="Proteomes" id="UP000595757">
    <property type="component" value="Chromosome"/>
</dbReference>
<keyword evidence="2" id="KW-1133">Transmembrane helix</keyword>
<sequence>MTNSNNPYANPLQQPGQQPSQQPGQQPGFPAADGTYGAGAVPPQEPKKKKKGGCFKWGAGALAVLVIIGVATGAGGDKEDTAADNPTSVVPESNVAQDSDTSGDLAKLSDALANMSGDEGDPNAPVEHRNALRKANQYIKTMNFSQAKLYDQLTSEYGEKFPADAAQYAIDNVEADWNAEALGSAKNYIKTMAFSKAKLYDQLTSDYGEKFTAEQAQYAVDNVEADWNAEAAESARNYQDTMGMSGAALIDQLTSDYGEKFTYEEAQQAVDQLGM</sequence>
<reference evidence="5 8" key="2">
    <citation type="submission" date="2019-06" db="EMBL/GenBank/DDBJ databases">
        <title>Draft genome sequence of Corynebacterium striatum NBRC 15291.</title>
        <authorList>
            <person name="Miura T."/>
            <person name="Furukawa M."/>
            <person name="Shimamura M."/>
            <person name="Ohyama Y."/>
            <person name="Yamazoe A."/>
            <person name="Kawasaki H."/>
        </authorList>
    </citation>
    <scope>NUCLEOTIDE SEQUENCE [LARGE SCALE GENOMIC DNA]</scope>
    <source>
        <strain evidence="5 8">NBRC 15291</strain>
    </source>
</reference>
<dbReference type="GeneID" id="72411163"/>
<keyword evidence="2" id="KW-0812">Transmembrane</keyword>
<keyword evidence="9" id="KW-1185">Reference proteome</keyword>
<gene>
    <name evidence="4" type="ORF">A9D01_13300</name>
    <name evidence="5" type="ORF">Cst04h_11820</name>
    <name evidence="6" type="ORF">I6I72_04075</name>
</gene>
<dbReference type="AlphaFoldDB" id="A0AAQ1Z6P7"/>
<protein>
    <submittedName>
        <fullName evidence="6">Ltp family lipoprotein</fullName>
    </submittedName>
</protein>
<keyword evidence="6" id="KW-0449">Lipoprotein</keyword>
<evidence type="ECO:0000256" key="2">
    <source>
        <dbReference type="SAM" id="Phobius"/>
    </source>
</evidence>
<feature type="transmembrane region" description="Helical" evidence="2">
    <location>
        <begin position="57"/>
        <end position="76"/>
    </location>
</feature>
<proteinExistence type="predicted"/>
<feature type="region of interest" description="Disordered" evidence="1">
    <location>
        <begin position="76"/>
        <end position="102"/>
    </location>
</feature>
<feature type="domain" description="Putative host cell surface-exposed lipoprotein Ltp-like HTH region" evidence="3">
    <location>
        <begin position="127"/>
        <end position="173"/>
    </location>
</feature>
<dbReference type="Pfam" id="PF07553">
    <property type="entry name" value="Lipoprotein_Ltp"/>
    <property type="match status" value="3"/>
</dbReference>
<evidence type="ECO:0000256" key="1">
    <source>
        <dbReference type="SAM" id="MobiDB-lite"/>
    </source>
</evidence>
<accession>A0AAQ1Z6P7</accession>
<evidence type="ECO:0000313" key="7">
    <source>
        <dbReference type="Proteomes" id="UP000231994"/>
    </source>
</evidence>
<feature type="compositionally biased region" description="Polar residues" evidence="1">
    <location>
        <begin position="84"/>
        <end position="102"/>
    </location>
</feature>
<dbReference type="Proteomes" id="UP000315234">
    <property type="component" value="Unassembled WGS sequence"/>
</dbReference>
<feature type="compositionally biased region" description="Low complexity" evidence="1">
    <location>
        <begin position="11"/>
        <end position="30"/>
    </location>
</feature>
<reference evidence="4 7" key="1">
    <citation type="submission" date="2017-11" db="EMBL/GenBank/DDBJ databases">
        <title>Whole genome sequencing of cultured pathogen.</title>
        <authorList>
            <person name="Hoffmann M."/>
            <person name="Sanchez M."/>
            <person name="Timme R."/>
            <person name="Nudel K."/>
            <person name="Bry L."/>
        </authorList>
    </citation>
    <scope>NUCLEOTIDE SEQUENCE [LARGE SCALE GENOMIC DNA]</scope>
    <source>
        <strain evidence="4 7">216</strain>
    </source>
</reference>
<dbReference type="RefSeq" id="WP_005527997.1">
    <property type="nucleotide sequence ID" value="NZ_BJLD01000001.1"/>
</dbReference>
<evidence type="ECO:0000259" key="3">
    <source>
        <dbReference type="Pfam" id="PF07553"/>
    </source>
</evidence>
<organism evidence="5 8">
    <name type="scientific">Corynebacterium striatum</name>
    <dbReference type="NCBI Taxonomy" id="43770"/>
    <lineage>
        <taxon>Bacteria</taxon>
        <taxon>Bacillati</taxon>
        <taxon>Actinomycetota</taxon>
        <taxon>Actinomycetes</taxon>
        <taxon>Mycobacteriales</taxon>
        <taxon>Corynebacteriaceae</taxon>
        <taxon>Corynebacterium</taxon>
    </lineage>
</organism>
<evidence type="ECO:0000313" key="8">
    <source>
        <dbReference type="Proteomes" id="UP000315234"/>
    </source>
</evidence>
<name>A0AAQ1Z6P7_CORST</name>
<dbReference type="InterPro" id="IPR036388">
    <property type="entry name" value="WH-like_DNA-bd_sf"/>
</dbReference>
<reference evidence="6 9" key="3">
    <citation type="submission" date="2021-01" db="EMBL/GenBank/DDBJ databases">
        <title>FDA dAtabase for Regulatory Grade micrObial Sequences (FDA-ARGOS): Supporting development and validation of Infectious Disease Dx tests.</title>
        <authorList>
            <person name="Sproer C."/>
            <person name="Gronow S."/>
            <person name="Severitt S."/>
            <person name="Schroder I."/>
            <person name="Tallon L."/>
            <person name="Sadzewicz L."/>
            <person name="Zhao X."/>
            <person name="Boylan J."/>
            <person name="Ott S."/>
            <person name="Bowen H."/>
            <person name="Vavikolanu K."/>
            <person name="Mehta A."/>
            <person name="Aluvathingal J."/>
            <person name="Nadendla S."/>
            <person name="Lowell S."/>
            <person name="Myers T."/>
            <person name="Yan Y."/>
            <person name="Sichtig H."/>
        </authorList>
    </citation>
    <scope>NUCLEOTIDE SEQUENCE [LARGE SCALE GENOMIC DNA]</scope>
    <source>
        <strain evidence="6 9">FDAARGOS_1115</strain>
    </source>
</reference>
<dbReference type="EMBL" id="BJLD01000001">
    <property type="protein sequence ID" value="GEA43012.1"/>
    <property type="molecule type" value="Genomic_DNA"/>
</dbReference>
<feature type="region of interest" description="Disordered" evidence="1">
    <location>
        <begin position="1"/>
        <end position="53"/>
    </location>
</feature>
<dbReference type="InterPro" id="IPR011434">
    <property type="entry name" value="Ltp-like_HTH"/>
</dbReference>
<evidence type="ECO:0000313" key="4">
    <source>
        <dbReference type="EMBL" id="ATZ09575.1"/>
    </source>
</evidence>
<feature type="domain" description="Putative host cell surface-exposed lipoprotein Ltp-like HTH region" evidence="3">
    <location>
        <begin position="226"/>
        <end position="273"/>
    </location>
</feature>
<evidence type="ECO:0000313" key="6">
    <source>
        <dbReference type="EMBL" id="QQU77732.1"/>
    </source>
</evidence>
<evidence type="ECO:0000313" key="9">
    <source>
        <dbReference type="Proteomes" id="UP000595757"/>
    </source>
</evidence>